<protein>
    <submittedName>
        <fullName evidence="9">Alkyl hydroperoxide reductase</fullName>
    </submittedName>
</protein>
<keyword evidence="4" id="KW-1015">Disulfide bond</keyword>
<proteinExistence type="predicted"/>
<feature type="compositionally biased region" description="Low complexity" evidence="6">
    <location>
        <begin position="67"/>
        <end position="80"/>
    </location>
</feature>
<feature type="compositionally biased region" description="Basic and acidic residues" evidence="6">
    <location>
        <begin position="28"/>
        <end position="38"/>
    </location>
</feature>
<dbReference type="InterPro" id="IPR036249">
    <property type="entry name" value="Thioredoxin-like_sf"/>
</dbReference>
<gene>
    <name evidence="9" type="ORF">CA982_01560</name>
</gene>
<dbReference type="CDD" id="cd02966">
    <property type="entry name" value="TlpA_like_family"/>
    <property type="match status" value="1"/>
</dbReference>
<accession>A0A2C9ZJY4</accession>
<feature type="compositionally biased region" description="Low complexity" evidence="6">
    <location>
        <begin position="9"/>
        <end position="25"/>
    </location>
</feature>
<dbReference type="InterPro" id="IPR017937">
    <property type="entry name" value="Thioredoxin_CS"/>
</dbReference>
<evidence type="ECO:0000313" key="9">
    <source>
        <dbReference type="EMBL" id="OUC81055.1"/>
    </source>
</evidence>
<dbReference type="InterPro" id="IPR050553">
    <property type="entry name" value="Thioredoxin_ResA/DsbE_sf"/>
</dbReference>
<comment type="subcellular location">
    <subcellularLocation>
        <location evidence="1">Cell envelope</location>
    </subcellularLocation>
</comment>
<reference evidence="9 10" key="1">
    <citation type="submission" date="2017-05" db="EMBL/GenBank/DDBJ databases">
        <title>Biotechnological potential of actinobacteria isolated from South African environments.</title>
        <authorList>
            <person name="Le Roes-Hill M."/>
            <person name="Prins A."/>
            <person name="Durrell K.A."/>
        </authorList>
    </citation>
    <scope>NUCLEOTIDE SEQUENCE [LARGE SCALE GENOMIC DNA]</scope>
    <source>
        <strain evidence="9">BS2</strain>
    </source>
</reference>
<evidence type="ECO:0000256" key="7">
    <source>
        <dbReference type="SAM" id="Phobius"/>
    </source>
</evidence>
<dbReference type="Pfam" id="PF08534">
    <property type="entry name" value="Redoxin"/>
    <property type="match status" value="1"/>
</dbReference>
<organism evidence="9 10">
    <name type="scientific">Gordonia lacunae</name>
    <dbReference type="NCBI Taxonomy" id="417102"/>
    <lineage>
        <taxon>Bacteria</taxon>
        <taxon>Bacillati</taxon>
        <taxon>Actinomycetota</taxon>
        <taxon>Actinomycetes</taxon>
        <taxon>Mycobacteriales</taxon>
        <taxon>Gordoniaceae</taxon>
        <taxon>Gordonia</taxon>
    </lineage>
</organism>
<feature type="region of interest" description="Disordered" evidence="6">
    <location>
        <begin position="65"/>
        <end position="84"/>
    </location>
</feature>
<dbReference type="PROSITE" id="PS51352">
    <property type="entry name" value="THIOREDOXIN_2"/>
    <property type="match status" value="1"/>
</dbReference>
<evidence type="ECO:0000313" key="10">
    <source>
        <dbReference type="Proteomes" id="UP000194632"/>
    </source>
</evidence>
<dbReference type="InterPro" id="IPR013766">
    <property type="entry name" value="Thioredoxin_domain"/>
</dbReference>
<evidence type="ECO:0000256" key="5">
    <source>
        <dbReference type="ARBA" id="ARBA00023284"/>
    </source>
</evidence>
<dbReference type="PROSITE" id="PS00194">
    <property type="entry name" value="THIOREDOXIN_1"/>
    <property type="match status" value="1"/>
</dbReference>
<evidence type="ECO:0000256" key="6">
    <source>
        <dbReference type="SAM" id="MobiDB-lite"/>
    </source>
</evidence>
<sequence>MNDTRDSGTTDSGSTGSSATVSGTDTESEARRSTRDSRFPPAARWTVVFVIVMIALIVAIWPRGDDPSPMTAAPSSASGPRPIDAPVDEARVAEARQAAALPDCPVTGLPESPDSVLAGVVEPCLGTGAPYDLGAATAGRPLVINVWAQWCAPCKTELPYFEEFAARAGDRVTVLALHAKEGGSNPFFPLTLLTEIGVRVPSVLDLDGKVAAAVGAPRVFPSTVFLRPDGTVAKVYPGVFDSPEEIADSVAEHLGVRV</sequence>
<dbReference type="AlphaFoldDB" id="A0A2C9ZJY4"/>
<dbReference type="Gene3D" id="3.40.30.10">
    <property type="entry name" value="Glutaredoxin"/>
    <property type="match status" value="1"/>
</dbReference>
<dbReference type="InterPro" id="IPR013740">
    <property type="entry name" value="Redoxin"/>
</dbReference>
<evidence type="ECO:0000256" key="1">
    <source>
        <dbReference type="ARBA" id="ARBA00004196"/>
    </source>
</evidence>
<evidence type="ECO:0000256" key="3">
    <source>
        <dbReference type="ARBA" id="ARBA00022968"/>
    </source>
</evidence>
<dbReference type="SUPFAM" id="SSF52833">
    <property type="entry name" value="Thioredoxin-like"/>
    <property type="match status" value="1"/>
</dbReference>
<keyword evidence="2" id="KW-0201">Cytochrome c-type biogenesis</keyword>
<keyword evidence="7" id="KW-0812">Transmembrane</keyword>
<dbReference type="STRING" id="417102.CA982_01560"/>
<dbReference type="PANTHER" id="PTHR42852">
    <property type="entry name" value="THIOL:DISULFIDE INTERCHANGE PROTEIN DSBE"/>
    <property type="match status" value="1"/>
</dbReference>
<keyword evidence="10" id="KW-1185">Reference proteome</keyword>
<evidence type="ECO:0000256" key="4">
    <source>
        <dbReference type="ARBA" id="ARBA00023157"/>
    </source>
</evidence>
<keyword evidence="5" id="KW-0676">Redox-active center</keyword>
<feature type="domain" description="Thioredoxin" evidence="8">
    <location>
        <begin position="95"/>
        <end position="255"/>
    </location>
</feature>
<dbReference type="GO" id="GO:0016491">
    <property type="term" value="F:oxidoreductase activity"/>
    <property type="evidence" value="ECO:0007669"/>
    <property type="project" value="InterPro"/>
</dbReference>
<evidence type="ECO:0000256" key="2">
    <source>
        <dbReference type="ARBA" id="ARBA00022748"/>
    </source>
</evidence>
<evidence type="ECO:0000259" key="8">
    <source>
        <dbReference type="PROSITE" id="PS51352"/>
    </source>
</evidence>
<dbReference type="PANTHER" id="PTHR42852:SF6">
    <property type="entry name" value="THIOL:DISULFIDE INTERCHANGE PROTEIN DSBE"/>
    <property type="match status" value="1"/>
</dbReference>
<dbReference type="OrthoDB" id="9796554at2"/>
<feature type="transmembrane region" description="Helical" evidence="7">
    <location>
        <begin position="42"/>
        <end position="61"/>
    </location>
</feature>
<name>A0A2C9ZJY4_9ACTN</name>
<comment type="caution">
    <text evidence="9">The sequence shown here is derived from an EMBL/GenBank/DDBJ whole genome shotgun (WGS) entry which is preliminary data.</text>
</comment>
<dbReference type="Proteomes" id="UP000194632">
    <property type="component" value="Unassembled WGS sequence"/>
</dbReference>
<keyword evidence="7" id="KW-0472">Membrane</keyword>
<dbReference type="GO" id="GO:0030313">
    <property type="term" value="C:cell envelope"/>
    <property type="evidence" value="ECO:0007669"/>
    <property type="project" value="UniProtKB-SubCell"/>
</dbReference>
<dbReference type="GO" id="GO:0017004">
    <property type="term" value="P:cytochrome complex assembly"/>
    <property type="evidence" value="ECO:0007669"/>
    <property type="project" value="UniProtKB-KW"/>
</dbReference>
<keyword evidence="3" id="KW-0735">Signal-anchor</keyword>
<keyword evidence="7" id="KW-1133">Transmembrane helix</keyword>
<feature type="region of interest" description="Disordered" evidence="6">
    <location>
        <begin position="1"/>
        <end position="38"/>
    </location>
</feature>
<dbReference type="EMBL" id="NGFO01000001">
    <property type="protein sequence ID" value="OUC81055.1"/>
    <property type="molecule type" value="Genomic_DNA"/>
</dbReference>